<accession>A0A6L3GLS8</accession>
<dbReference type="EMBL" id="VWEQ01000201">
    <property type="protein sequence ID" value="KAA4740370.1"/>
    <property type="molecule type" value="Genomic_DNA"/>
</dbReference>
<evidence type="ECO:0000256" key="1">
    <source>
        <dbReference type="SAM" id="Phobius"/>
    </source>
</evidence>
<gene>
    <name evidence="2" type="ORF">F3B44_26135</name>
</gene>
<dbReference type="Proteomes" id="UP000479773">
    <property type="component" value="Unassembled WGS sequence"/>
</dbReference>
<organism evidence="2 3">
    <name type="scientific">Bacteroides fragilis</name>
    <dbReference type="NCBI Taxonomy" id="817"/>
    <lineage>
        <taxon>Bacteria</taxon>
        <taxon>Pseudomonadati</taxon>
        <taxon>Bacteroidota</taxon>
        <taxon>Bacteroidia</taxon>
        <taxon>Bacteroidales</taxon>
        <taxon>Bacteroidaceae</taxon>
        <taxon>Bacteroides</taxon>
    </lineage>
</organism>
<evidence type="ECO:0000313" key="3">
    <source>
        <dbReference type="Proteomes" id="UP000479773"/>
    </source>
</evidence>
<protein>
    <recommendedName>
        <fullName evidence="4">Transmembrane protein</fullName>
    </recommendedName>
</protein>
<feature type="transmembrane region" description="Helical" evidence="1">
    <location>
        <begin position="12"/>
        <end position="34"/>
    </location>
</feature>
<keyword evidence="1" id="KW-0812">Transmembrane</keyword>
<comment type="caution">
    <text evidence="2">The sequence shown here is derived from an EMBL/GenBank/DDBJ whole genome shotgun (WGS) entry which is preliminary data.</text>
</comment>
<keyword evidence="1" id="KW-0472">Membrane</keyword>
<evidence type="ECO:0000313" key="2">
    <source>
        <dbReference type="EMBL" id="KAA4740370.1"/>
    </source>
</evidence>
<name>A0A6L3GLS8_BACFG</name>
<sequence>MIKLRNKLETKSEFYPFSCFFFCTLFLCLQLLAFGVKIQAALFDFCSLGLQFRLRLALMFFCSQKRKVQARHPLKLHHFYKSNSFYAGSQI</sequence>
<dbReference type="AlphaFoldDB" id="A0A6L3GLS8"/>
<proteinExistence type="predicted"/>
<keyword evidence="1" id="KW-1133">Transmembrane helix</keyword>
<evidence type="ECO:0008006" key="4">
    <source>
        <dbReference type="Google" id="ProtNLM"/>
    </source>
</evidence>
<reference evidence="2 3" key="1">
    <citation type="journal article" date="2019" name="Nat. Med.">
        <title>A library of human gut bacterial isolates paired with longitudinal multiomics data enables mechanistic microbiome research.</title>
        <authorList>
            <person name="Poyet M."/>
            <person name="Groussin M."/>
            <person name="Gibbons S.M."/>
            <person name="Avila-Pacheco J."/>
            <person name="Jiang X."/>
            <person name="Kearney S.M."/>
            <person name="Perrotta A.R."/>
            <person name="Berdy B."/>
            <person name="Zhao S."/>
            <person name="Lieberman T.D."/>
            <person name="Swanson P.K."/>
            <person name="Smith M."/>
            <person name="Roesemann S."/>
            <person name="Alexander J.E."/>
            <person name="Rich S.A."/>
            <person name="Livny J."/>
            <person name="Vlamakis H."/>
            <person name="Clish C."/>
            <person name="Bullock K."/>
            <person name="Deik A."/>
            <person name="Scott J."/>
            <person name="Pierce K.A."/>
            <person name="Xavier R.J."/>
            <person name="Alm E.J."/>
        </authorList>
    </citation>
    <scope>NUCLEOTIDE SEQUENCE [LARGE SCALE GENOMIC DNA]</scope>
    <source>
        <strain evidence="2 3">BIOML-A106</strain>
    </source>
</reference>